<accession>A0A1Y3XUN6</accession>
<dbReference type="GO" id="GO:0004803">
    <property type="term" value="F:transposase activity"/>
    <property type="evidence" value="ECO:0007669"/>
    <property type="project" value="InterPro"/>
</dbReference>
<dbReference type="AlphaFoldDB" id="A0A1Y3XUN6"/>
<reference evidence="3" key="1">
    <citation type="submission" date="2017-04" db="EMBL/GenBank/DDBJ databases">
        <title>Function of individual gut microbiota members based on whole genome sequencing of pure cultures obtained from chicken caecum.</title>
        <authorList>
            <person name="Medvecky M."/>
            <person name="Cejkova D."/>
            <person name="Polansky O."/>
            <person name="Karasova D."/>
            <person name="Kubasova T."/>
            <person name="Cizek A."/>
            <person name="Rychlik I."/>
        </authorList>
    </citation>
    <scope>NUCLEOTIDE SEQUENCE [LARGE SCALE GENOMIC DNA]</scope>
    <source>
        <strain evidence="3">An5</strain>
    </source>
</reference>
<dbReference type="RefSeq" id="WP_094335120.1">
    <property type="nucleotide sequence ID" value="NZ_NFIE01000005.1"/>
</dbReference>
<dbReference type="EMBL" id="NFIE01000005">
    <property type="protein sequence ID" value="OUN89192.1"/>
    <property type="molecule type" value="Genomic_DNA"/>
</dbReference>
<dbReference type="Proteomes" id="UP000195781">
    <property type="component" value="Unassembled WGS sequence"/>
</dbReference>
<dbReference type="GO" id="GO:0003677">
    <property type="term" value="F:DNA binding"/>
    <property type="evidence" value="ECO:0007669"/>
    <property type="project" value="InterPro"/>
</dbReference>
<dbReference type="OrthoDB" id="9814067at2"/>
<evidence type="ECO:0000313" key="3">
    <source>
        <dbReference type="Proteomes" id="UP000195781"/>
    </source>
</evidence>
<dbReference type="SUPFAM" id="SSF143422">
    <property type="entry name" value="Transposase IS200-like"/>
    <property type="match status" value="1"/>
</dbReference>
<dbReference type="InterPro" id="IPR011991">
    <property type="entry name" value="ArsR-like_HTH"/>
</dbReference>
<dbReference type="Pfam" id="PF01797">
    <property type="entry name" value="Y1_Tnp"/>
    <property type="match status" value="1"/>
</dbReference>
<evidence type="ECO:0000313" key="2">
    <source>
        <dbReference type="EMBL" id="OUN89192.1"/>
    </source>
</evidence>
<protein>
    <recommendedName>
        <fullName evidence="1">Transposase IS200-like domain-containing protein</fullName>
    </recommendedName>
</protein>
<feature type="domain" description="Transposase IS200-like" evidence="1">
    <location>
        <begin position="9"/>
        <end position="122"/>
    </location>
</feature>
<dbReference type="InterPro" id="IPR036515">
    <property type="entry name" value="Transposase_17_sf"/>
</dbReference>
<name>A0A1Y3XUN6_9ACTN</name>
<dbReference type="PANTHER" id="PTHR34322:SF2">
    <property type="entry name" value="TRANSPOSASE IS200-LIKE DOMAIN-CONTAINING PROTEIN"/>
    <property type="match status" value="1"/>
</dbReference>
<gene>
    <name evidence="2" type="ORF">B5G02_02980</name>
</gene>
<evidence type="ECO:0000259" key="1">
    <source>
        <dbReference type="SMART" id="SM01321"/>
    </source>
</evidence>
<proteinExistence type="predicted"/>
<dbReference type="Pfam" id="PF13384">
    <property type="entry name" value="HTH_23"/>
    <property type="match status" value="1"/>
</dbReference>
<dbReference type="Gene3D" id="3.30.70.1290">
    <property type="entry name" value="Transposase IS200-like"/>
    <property type="match status" value="1"/>
</dbReference>
<dbReference type="InterPro" id="IPR002686">
    <property type="entry name" value="Transposase_17"/>
</dbReference>
<keyword evidence="3" id="KW-1185">Reference proteome</keyword>
<dbReference type="GO" id="GO:0006313">
    <property type="term" value="P:DNA transposition"/>
    <property type="evidence" value="ECO:0007669"/>
    <property type="project" value="InterPro"/>
</dbReference>
<dbReference type="SMART" id="SM01321">
    <property type="entry name" value="Y1_Tnp"/>
    <property type="match status" value="1"/>
</dbReference>
<organism evidence="2 3">
    <name type="scientific">[Collinsella] massiliensis</name>
    <dbReference type="NCBI Taxonomy" id="1232426"/>
    <lineage>
        <taxon>Bacteria</taxon>
        <taxon>Bacillati</taxon>
        <taxon>Actinomycetota</taxon>
        <taxon>Coriobacteriia</taxon>
        <taxon>Coriobacteriales</taxon>
        <taxon>Coriobacteriaceae</taxon>
        <taxon>Enorma</taxon>
    </lineage>
</organism>
<sequence>MTTGVRRRAESGCYHVTLRGNGKQIIFEDDGDRRRFLTYLARLPEHDVAIMAWCLMSNHVHLVLEDAGDALSGEMQRLASSYAHYFNKRYGRSGHVFETRFKSQAIEDDAYLLAAVRYVHLNPVAAGVGAPDTYPWSSYRSYIGLEDAGAVPVSVSAVLELLDGVAGFREFHAQRIPGKNLRFDDPDDVSLDDVVAIARAVVEPFGCASASDAKALPKAERDRCIRALRRHGLSVKDISRLTGVSEPTVYRILRVAE</sequence>
<dbReference type="CDD" id="cd00090">
    <property type="entry name" value="HTH_ARSR"/>
    <property type="match status" value="1"/>
</dbReference>
<dbReference type="PANTHER" id="PTHR34322">
    <property type="entry name" value="TRANSPOSASE, Y1_TNP DOMAIN-CONTAINING"/>
    <property type="match status" value="1"/>
</dbReference>
<comment type="caution">
    <text evidence="2">The sequence shown here is derived from an EMBL/GenBank/DDBJ whole genome shotgun (WGS) entry which is preliminary data.</text>
</comment>